<reference evidence="2 3" key="1">
    <citation type="journal article" date="2015" name="Parasit. Vectors">
        <title>Draft genome of the scabies mite.</title>
        <authorList>
            <person name="Rider S.D.Jr."/>
            <person name="Morgan M.S."/>
            <person name="Arlian L.G."/>
        </authorList>
    </citation>
    <scope>NUCLEOTIDE SEQUENCE [LARGE SCALE GENOMIC DNA]</scope>
    <source>
        <strain evidence="2">Arlian Lab</strain>
    </source>
</reference>
<comment type="caution">
    <text evidence="2">The sequence shown here is derived from an EMBL/GenBank/DDBJ whole genome shotgun (WGS) entry which is preliminary data.</text>
</comment>
<dbReference type="SMART" id="SM00181">
    <property type="entry name" value="EGF"/>
    <property type="match status" value="1"/>
</dbReference>
<protein>
    <submittedName>
        <fullName evidence="2">Uncharacterized protein</fullName>
    </submittedName>
</protein>
<dbReference type="Pfam" id="PF00008">
    <property type="entry name" value="EGF"/>
    <property type="match status" value="1"/>
</dbReference>
<dbReference type="Gene3D" id="2.10.25.10">
    <property type="entry name" value="Laminin"/>
    <property type="match status" value="1"/>
</dbReference>
<evidence type="ECO:0000313" key="2">
    <source>
        <dbReference type="EMBL" id="KPM07540.1"/>
    </source>
</evidence>
<dbReference type="AlphaFoldDB" id="A0A132AAP7"/>
<feature type="disulfide bond" evidence="1">
    <location>
        <begin position="366"/>
        <end position="375"/>
    </location>
</feature>
<gene>
    <name evidence="2" type="ORF">QR98_0060370</name>
</gene>
<organism evidence="2 3">
    <name type="scientific">Sarcoptes scabiei</name>
    <name type="common">Itch mite</name>
    <name type="synonym">Acarus scabiei</name>
    <dbReference type="NCBI Taxonomy" id="52283"/>
    <lineage>
        <taxon>Eukaryota</taxon>
        <taxon>Metazoa</taxon>
        <taxon>Ecdysozoa</taxon>
        <taxon>Arthropoda</taxon>
        <taxon>Chelicerata</taxon>
        <taxon>Arachnida</taxon>
        <taxon>Acari</taxon>
        <taxon>Acariformes</taxon>
        <taxon>Sarcoptiformes</taxon>
        <taxon>Astigmata</taxon>
        <taxon>Psoroptidia</taxon>
        <taxon>Sarcoptoidea</taxon>
        <taxon>Sarcoptidae</taxon>
        <taxon>Sarcoptinae</taxon>
        <taxon>Sarcoptes</taxon>
    </lineage>
</organism>
<dbReference type="PROSITE" id="PS01186">
    <property type="entry name" value="EGF_2"/>
    <property type="match status" value="1"/>
</dbReference>
<name>A0A132AAP7_SARSC</name>
<proteinExistence type="predicted"/>
<feature type="disulfide bond" evidence="1">
    <location>
        <begin position="347"/>
        <end position="364"/>
    </location>
</feature>
<dbReference type="PROSITE" id="PS50026">
    <property type="entry name" value="EGF_3"/>
    <property type="match status" value="1"/>
</dbReference>
<dbReference type="PROSITE" id="PS00022">
    <property type="entry name" value="EGF_1"/>
    <property type="match status" value="1"/>
</dbReference>
<keyword evidence="1" id="KW-1015">Disulfide bond</keyword>
<dbReference type="CDD" id="cd00054">
    <property type="entry name" value="EGF_CA"/>
    <property type="match status" value="1"/>
</dbReference>
<evidence type="ECO:0000256" key="1">
    <source>
        <dbReference type="PROSITE-ProRule" id="PRU00076"/>
    </source>
</evidence>
<dbReference type="EMBL" id="JXLN01011644">
    <property type="protein sequence ID" value="KPM07540.1"/>
    <property type="molecule type" value="Genomic_DNA"/>
</dbReference>
<dbReference type="VEuPathDB" id="VectorBase:SSCA009232"/>
<keyword evidence="1" id="KW-0245">EGF-like domain</keyword>
<dbReference type="OrthoDB" id="6427640at2759"/>
<sequence>MTSEWPSVENSTELFYYQDDIPNELESLPMIKLEFEENFNEKNFFNRNYRSFCIIAFELWFFEKNLSFEQTKNCASINGIYLEHPNFEHNIEAARLAIKFIKIGYLIEPLLLSDGKLLNSADRIELTTINLIESDSFLNETKICLNDFVQVESFNSTLIIEFDTIPSKNFSIEPEITNKSDQSEEVIHFLSKFQSDSNWSNEWIQQEFETKRWNFTDDNIVFNLDCSMLDSEDRIISTVSSKWIQYSKRIFDGGKFKFLIKAEYPFVQIRPRTCNQLGHCHSSSIESVKKDENGFWNIDFSIVSPKTDLFRLEFILEYDKFQCGTKLQGHLRLLEFGDPCVSRHFECLNGGRCLSDIHSTEPKCSCKEGFHGNQCQIKNFCQNDTSAWNGTK</sequence>
<dbReference type="Proteomes" id="UP000616769">
    <property type="component" value="Unassembled WGS sequence"/>
</dbReference>
<comment type="caution">
    <text evidence="1">Lacks conserved residue(s) required for the propagation of feature annotation.</text>
</comment>
<accession>A0A132AAP7</accession>
<evidence type="ECO:0000313" key="3">
    <source>
        <dbReference type="Proteomes" id="UP000616769"/>
    </source>
</evidence>
<dbReference type="SUPFAM" id="SSF57196">
    <property type="entry name" value="EGF/Laminin"/>
    <property type="match status" value="1"/>
</dbReference>
<dbReference type="InterPro" id="IPR000742">
    <property type="entry name" value="EGF"/>
</dbReference>